<protein>
    <submittedName>
        <fullName evidence="2">NmrA family transcriptional regulator</fullName>
    </submittedName>
</protein>
<dbReference type="InterPro" id="IPR016040">
    <property type="entry name" value="NAD(P)-bd_dom"/>
</dbReference>
<dbReference type="AlphaFoldDB" id="A0A8B2NVN8"/>
<dbReference type="InterPro" id="IPR036291">
    <property type="entry name" value="NAD(P)-bd_dom_sf"/>
</dbReference>
<evidence type="ECO:0000313" key="3">
    <source>
        <dbReference type="Proteomes" id="UP000249590"/>
    </source>
</evidence>
<gene>
    <name evidence="2" type="ORF">DLJ53_10480</name>
</gene>
<dbReference type="SUPFAM" id="SSF51735">
    <property type="entry name" value="NAD(P)-binding Rossmann-fold domains"/>
    <property type="match status" value="1"/>
</dbReference>
<name>A0A8B2NVN8_9HYPH</name>
<evidence type="ECO:0000313" key="2">
    <source>
        <dbReference type="EMBL" id="RAI01823.1"/>
    </source>
</evidence>
<dbReference type="PANTHER" id="PTHR43162">
    <property type="match status" value="1"/>
</dbReference>
<proteinExistence type="predicted"/>
<keyword evidence="3" id="KW-1185">Reference proteome</keyword>
<reference evidence="2 3" key="1">
    <citation type="submission" date="2018-05" db="EMBL/GenBank/DDBJ databases">
        <title>Acuticoccus sediminis sp. nov., isolated from deep-sea sediment of Indian Ocean.</title>
        <authorList>
            <person name="Liu X."/>
            <person name="Lai Q."/>
            <person name="Du Y."/>
            <person name="Sun F."/>
            <person name="Zhang X."/>
            <person name="Wang S."/>
            <person name="Shao Z."/>
        </authorList>
    </citation>
    <scope>NUCLEOTIDE SEQUENCE [LARGE SCALE GENOMIC DNA]</scope>
    <source>
        <strain evidence="2 3">PTG4-2</strain>
    </source>
</reference>
<accession>A0A8B2NVN8</accession>
<dbReference type="RefSeq" id="WP_111344980.1">
    <property type="nucleotide sequence ID" value="NZ_QHHQ01000002.1"/>
</dbReference>
<dbReference type="Gene3D" id="3.90.25.10">
    <property type="entry name" value="UDP-galactose 4-epimerase, domain 1"/>
    <property type="match status" value="1"/>
</dbReference>
<feature type="domain" description="NAD(P)-binding" evidence="1">
    <location>
        <begin position="9"/>
        <end position="191"/>
    </location>
</feature>
<dbReference type="Proteomes" id="UP000249590">
    <property type="component" value="Unassembled WGS sequence"/>
</dbReference>
<dbReference type="InterPro" id="IPR051604">
    <property type="entry name" value="Ergot_Alk_Oxidoreductase"/>
</dbReference>
<comment type="caution">
    <text evidence="2">The sequence shown here is derived from an EMBL/GenBank/DDBJ whole genome shotgun (WGS) entry which is preliminary data.</text>
</comment>
<sequence>MILITAPAGNIGSQVLAALAASNEAIRVVARHPSRLPAEVRSRVEVVEGSHGDPETVTRALDGVRRVFWLVPGDMTAADAMAAYVDFTRPAAEALKTGTVTHVVAVSALGRGWPRDAGHVTATLEADDLIAETGVAFRALACASLMENQLRQLAQIRDHGVLSWPADGDRPFPHVATRDVAALAARLLLDPAWDGAEEIPMTGPQDVSFNAIAAIMTEVLGRPVRFEEMRTEDLRAMLAARGASAGMAQAMVDMLTAKNEGLDHMGPRSTPADTPTDIHQWCTDVLKPAIAG</sequence>
<dbReference type="EMBL" id="QHHQ01000002">
    <property type="protein sequence ID" value="RAI01823.1"/>
    <property type="molecule type" value="Genomic_DNA"/>
</dbReference>
<dbReference type="Gene3D" id="3.40.50.720">
    <property type="entry name" value="NAD(P)-binding Rossmann-like Domain"/>
    <property type="match status" value="1"/>
</dbReference>
<dbReference type="PANTHER" id="PTHR43162:SF1">
    <property type="entry name" value="PRESTALK A DIFFERENTIATION PROTEIN A"/>
    <property type="match status" value="1"/>
</dbReference>
<dbReference type="Pfam" id="PF13460">
    <property type="entry name" value="NAD_binding_10"/>
    <property type="match status" value="1"/>
</dbReference>
<evidence type="ECO:0000259" key="1">
    <source>
        <dbReference type="Pfam" id="PF13460"/>
    </source>
</evidence>
<organism evidence="2 3">
    <name type="scientific">Acuticoccus sediminis</name>
    <dbReference type="NCBI Taxonomy" id="2184697"/>
    <lineage>
        <taxon>Bacteria</taxon>
        <taxon>Pseudomonadati</taxon>
        <taxon>Pseudomonadota</taxon>
        <taxon>Alphaproteobacteria</taxon>
        <taxon>Hyphomicrobiales</taxon>
        <taxon>Amorphaceae</taxon>
        <taxon>Acuticoccus</taxon>
    </lineage>
</organism>
<dbReference type="OrthoDB" id="7352262at2"/>